<evidence type="ECO:0000256" key="5">
    <source>
        <dbReference type="ARBA" id="ARBA00022737"/>
    </source>
</evidence>
<dbReference type="PROSITE" id="PS00232">
    <property type="entry name" value="CADHERIN_1"/>
    <property type="match status" value="1"/>
</dbReference>
<name>A0AAY4BD24_9TELE</name>
<dbReference type="FunFam" id="2.60.40.60:FF:000007">
    <property type="entry name" value="Protocadherin alpha 2"/>
    <property type="match status" value="1"/>
</dbReference>
<keyword evidence="4 12" id="KW-0732">Signal</keyword>
<dbReference type="PRINTS" id="PR00205">
    <property type="entry name" value="CADHERIN"/>
</dbReference>
<evidence type="ECO:0000256" key="7">
    <source>
        <dbReference type="ARBA" id="ARBA00022889"/>
    </source>
</evidence>
<dbReference type="Pfam" id="PF08266">
    <property type="entry name" value="Cadherin_2"/>
    <property type="match status" value="1"/>
</dbReference>
<reference evidence="14 15" key="1">
    <citation type="submission" date="2020-06" db="EMBL/GenBank/DDBJ databases">
        <authorList>
            <consortium name="Wellcome Sanger Institute Data Sharing"/>
        </authorList>
    </citation>
    <scope>NUCLEOTIDE SEQUENCE [LARGE SCALE GENOMIC DNA]</scope>
</reference>
<dbReference type="InterPro" id="IPR015919">
    <property type="entry name" value="Cadherin-like_sf"/>
</dbReference>
<dbReference type="InterPro" id="IPR050174">
    <property type="entry name" value="Protocadherin/Cadherin-CA"/>
</dbReference>
<evidence type="ECO:0000259" key="13">
    <source>
        <dbReference type="PROSITE" id="PS50268"/>
    </source>
</evidence>
<dbReference type="SUPFAM" id="SSF49313">
    <property type="entry name" value="Cadherin-like"/>
    <property type="match status" value="2"/>
</dbReference>
<evidence type="ECO:0000256" key="4">
    <source>
        <dbReference type="ARBA" id="ARBA00022729"/>
    </source>
</evidence>
<keyword evidence="5" id="KW-0677">Repeat</keyword>
<evidence type="ECO:0000313" key="14">
    <source>
        <dbReference type="Ensembl" id="ENSDCDP00010018848.1"/>
    </source>
</evidence>
<comment type="subcellular location">
    <subcellularLocation>
        <location evidence="1">Cell membrane</location>
        <topology evidence="1">Single-pass type I membrane protein</topology>
    </subcellularLocation>
</comment>
<organism evidence="14 15">
    <name type="scientific">Denticeps clupeoides</name>
    <name type="common">denticle herring</name>
    <dbReference type="NCBI Taxonomy" id="299321"/>
    <lineage>
        <taxon>Eukaryota</taxon>
        <taxon>Metazoa</taxon>
        <taxon>Chordata</taxon>
        <taxon>Craniata</taxon>
        <taxon>Vertebrata</taxon>
        <taxon>Euteleostomi</taxon>
        <taxon>Actinopterygii</taxon>
        <taxon>Neopterygii</taxon>
        <taxon>Teleostei</taxon>
        <taxon>Clupei</taxon>
        <taxon>Clupeiformes</taxon>
        <taxon>Denticipitoidei</taxon>
        <taxon>Denticipitidae</taxon>
        <taxon>Denticeps</taxon>
    </lineage>
</organism>
<keyword evidence="6 11" id="KW-0106">Calcium</keyword>
<dbReference type="PANTHER" id="PTHR24028:SF32">
    <property type="entry name" value="CADHERIN-RELATED NEURONAL RECEPTOR VARIABLE 10-RELATED"/>
    <property type="match status" value="1"/>
</dbReference>
<keyword evidence="8" id="KW-1133">Transmembrane helix</keyword>
<evidence type="ECO:0000256" key="8">
    <source>
        <dbReference type="ARBA" id="ARBA00022989"/>
    </source>
</evidence>
<evidence type="ECO:0000313" key="15">
    <source>
        <dbReference type="Proteomes" id="UP000694580"/>
    </source>
</evidence>
<keyword evidence="9" id="KW-0472">Membrane</keyword>
<feature type="signal peptide" evidence="12">
    <location>
        <begin position="1"/>
        <end position="28"/>
    </location>
</feature>
<keyword evidence="7" id="KW-0130">Cell adhesion</keyword>
<dbReference type="Ensembl" id="ENSDCDT00010019937.1">
    <property type="protein sequence ID" value="ENSDCDP00010018848.1"/>
    <property type="gene ID" value="ENSDCDG00010008547.1"/>
</dbReference>
<evidence type="ECO:0000256" key="11">
    <source>
        <dbReference type="PROSITE-ProRule" id="PRU00043"/>
    </source>
</evidence>
<dbReference type="Gene3D" id="2.60.40.60">
    <property type="entry name" value="Cadherins"/>
    <property type="match status" value="2"/>
</dbReference>
<sequence length="262" mass="29387">MALSGVTGPCRFWMLLLLLLELRDVSSGHVVYSVSEEARRGTVVGNVAKDLNIGVKDLESRSFQIVSGTSKKYFAVNLQTGVLFVDERIDREEICGSSSKCAVKLEALVQHPHSLYRMQINILDINDNNPTFHVSIFYINITENASPGERFPLPIAEDIDVGVNSLKSYMLSSSEDFTLDVQKEGDQIVSAELVLQKHLDREKQVFSCLYNIFFITGFCTRGVDRERCESAFGLRHCCLSLIKVQYNTDMSTRQEKGTQTGI</sequence>
<evidence type="ECO:0000256" key="6">
    <source>
        <dbReference type="ARBA" id="ARBA00022837"/>
    </source>
</evidence>
<keyword evidence="15" id="KW-1185">Reference proteome</keyword>
<keyword evidence="2" id="KW-1003">Cell membrane</keyword>
<dbReference type="Proteomes" id="UP000694580">
    <property type="component" value="Chromosome 6"/>
</dbReference>
<evidence type="ECO:0000256" key="10">
    <source>
        <dbReference type="ARBA" id="ARBA00023180"/>
    </source>
</evidence>
<evidence type="ECO:0000256" key="1">
    <source>
        <dbReference type="ARBA" id="ARBA00004251"/>
    </source>
</evidence>
<proteinExistence type="predicted"/>
<feature type="chain" id="PRO_5044346024" description="Cadherin domain-containing protein" evidence="12">
    <location>
        <begin position="29"/>
        <end position="262"/>
    </location>
</feature>
<keyword evidence="3" id="KW-0812">Transmembrane</keyword>
<evidence type="ECO:0000256" key="12">
    <source>
        <dbReference type="SAM" id="SignalP"/>
    </source>
</evidence>
<reference evidence="14" key="3">
    <citation type="submission" date="2025-09" db="UniProtKB">
        <authorList>
            <consortium name="Ensembl"/>
        </authorList>
    </citation>
    <scope>IDENTIFICATION</scope>
</reference>
<dbReference type="GO" id="GO:0007156">
    <property type="term" value="P:homophilic cell adhesion via plasma membrane adhesion molecules"/>
    <property type="evidence" value="ECO:0007669"/>
    <property type="project" value="InterPro"/>
</dbReference>
<protein>
    <recommendedName>
        <fullName evidence="13">Cadherin domain-containing protein</fullName>
    </recommendedName>
</protein>
<dbReference type="GO" id="GO:0005886">
    <property type="term" value="C:plasma membrane"/>
    <property type="evidence" value="ECO:0007669"/>
    <property type="project" value="UniProtKB-SubCell"/>
</dbReference>
<gene>
    <name evidence="14" type="primary">STYXL1</name>
</gene>
<keyword evidence="10" id="KW-0325">Glycoprotein</keyword>
<evidence type="ECO:0000256" key="9">
    <source>
        <dbReference type="ARBA" id="ARBA00023136"/>
    </source>
</evidence>
<dbReference type="AlphaFoldDB" id="A0AAY4BD24"/>
<dbReference type="InterPro" id="IPR020894">
    <property type="entry name" value="Cadherin_CS"/>
</dbReference>
<dbReference type="SMART" id="SM00112">
    <property type="entry name" value="CA"/>
    <property type="match status" value="1"/>
</dbReference>
<reference evidence="14" key="2">
    <citation type="submission" date="2025-08" db="UniProtKB">
        <authorList>
            <consortium name="Ensembl"/>
        </authorList>
    </citation>
    <scope>IDENTIFICATION</scope>
</reference>
<dbReference type="GO" id="GO:0009653">
    <property type="term" value="P:anatomical structure morphogenesis"/>
    <property type="evidence" value="ECO:0007669"/>
    <property type="project" value="UniProtKB-ARBA"/>
</dbReference>
<dbReference type="GO" id="GO:0005509">
    <property type="term" value="F:calcium ion binding"/>
    <property type="evidence" value="ECO:0007669"/>
    <property type="project" value="UniProtKB-UniRule"/>
</dbReference>
<dbReference type="CDD" id="cd11304">
    <property type="entry name" value="Cadherin_repeat"/>
    <property type="match status" value="2"/>
</dbReference>
<dbReference type="InterPro" id="IPR013164">
    <property type="entry name" value="Cadherin_N"/>
</dbReference>
<dbReference type="FunFam" id="2.60.40.60:FF:000006">
    <property type="entry name" value="Protocadherin alpha 2"/>
    <property type="match status" value="1"/>
</dbReference>
<dbReference type="PROSITE" id="PS50268">
    <property type="entry name" value="CADHERIN_2"/>
    <property type="match status" value="1"/>
</dbReference>
<feature type="domain" description="Cadherin" evidence="13">
    <location>
        <begin position="33"/>
        <end position="132"/>
    </location>
</feature>
<accession>A0AAY4BD24</accession>
<dbReference type="InterPro" id="IPR002126">
    <property type="entry name" value="Cadherin-like_dom"/>
</dbReference>
<dbReference type="GeneTree" id="ENSGT00940000164173"/>
<dbReference type="PANTHER" id="PTHR24028">
    <property type="entry name" value="CADHERIN-87A"/>
    <property type="match status" value="1"/>
</dbReference>
<evidence type="ECO:0000256" key="3">
    <source>
        <dbReference type="ARBA" id="ARBA00022692"/>
    </source>
</evidence>
<evidence type="ECO:0000256" key="2">
    <source>
        <dbReference type="ARBA" id="ARBA00022475"/>
    </source>
</evidence>